<feature type="transmembrane region" description="Helical" evidence="2">
    <location>
        <begin position="111"/>
        <end position="130"/>
    </location>
</feature>
<feature type="compositionally biased region" description="Polar residues" evidence="1">
    <location>
        <begin position="301"/>
        <end position="325"/>
    </location>
</feature>
<keyword evidence="2" id="KW-1133">Transmembrane helix</keyword>
<evidence type="ECO:0000256" key="1">
    <source>
        <dbReference type="SAM" id="MobiDB-lite"/>
    </source>
</evidence>
<protein>
    <recommendedName>
        <fullName evidence="3">DUF6533 domain-containing protein</fullName>
    </recommendedName>
</protein>
<proteinExistence type="predicted"/>
<dbReference type="Pfam" id="PF20151">
    <property type="entry name" value="DUF6533"/>
    <property type="match status" value="1"/>
</dbReference>
<evidence type="ECO:0000313" key="5">
    <source>
        <dbReference type="Proteomes" id="UP000217790"/>
    </source>
</evidence>
<evidence type="ECO:0000313" key="4">
    <source>
        <dbReference type="EMBL" id="PBK99098.1"/>
    </source>
</evidence>
<feature type="transmembrane region" description="Helical" evidence="2">
    <location>
        <begin position="78"/>
        <end position="99"/>
    </location>
</feature>
<keyword evidence="2" id="KW-0472">Membrane</keyword>
<evidence type="ECO:0000256" key="2">
    <source>
        <dbReference type="SAM" id="Phobius"/>
    </source>
</evidence>
<organism evidence="4 5">
    <name type="scientific">Armillaria gallica</name>
    <name type="common">Bulbous honey fungus</name>
    <name type="synonym">Armillaria bulbosa</name>
    <dbReference type="NCBI Taxonomy" id="47427"/>
    <lineage>
        <taxon>Eukaryota</taxon>
        <taxon>Fungi</taxon>
        <taxon>Dikarya</taxon>
        <taxon>Basidiomycota</taxon>
        <taxon>Agaricomycotina</taxon>
        <taxon>Agaricomycetes</taxon>
        <taxon>Agaricomycetidae</taxon>
        <taxon>Agaricales</taxon>
        <taxon>Marasmiineae</taxon>
        <taxon>Physalacriaceae</taxon>
        <taxon>Armillaria</taxon>
    </lineage>
</organism>
<feature type="region of interest" description="Disordered" evidence="1">
    <location>
        <begin position="277"/>
        <end position="325"/>
    </location>
</feature>
<dbReference type="InParanoid" id="A0A2H3E7I3"/>
<sequence length="325" mass="36322">ALLYYDYALTFPTEVKYVWGSKFRLSTALYICCRYALIANVLYLLAIAKKLGARVLPFFVVFPVHSSHFRSFSNCDTWYKIIGALSVIGRAAVIVTFTGRTYAIFARSKIILIYLVAIGLACVILDIMHVPGLRCVVFSLANLLLSILMVVFEYSSAILMTIRSIQAFRVGGPWKAQRRGFTYLIFEQGHLYHSDKSSIVSLFTTAAVILNSAGFFQRLLNALTLPLSGLLTARFLLRLRVWEDQNSTVVSGNRGIASQQTHTMEFRALSVTDEFGEDPVSTADRQNGYALEEMPRKMDQENTPSTSTMVPGTLESLTMSAEKSR</sequence>
<accession>A0A2H3E7I3</accession>
<evidence type="ECO:0000259" key="3">
    <source>
        <dbReference type="Pfam" id="PF20151"/>
    </source>
</evidence>
<dbReference type="EMBL" id="KZ293647">
    <property type="protein sequence ID" value="PBK99098.1"/>
    <property type="molecule type" value="Genomic_DNA"/>
</dbReference>
<keyword evidence="5" id="KW-1185">Reference proteome</keyword>
<feature type="transmembrane region" description="Helical" evidence="2">
    <location>
        <begin position="136"/>
        <end position="159"/>
    </location>
</feature>
<feature type="transmembrane region" description="Helical" evidence="2">
    <location>
        <begin position="28"/>
        <end position="48"/>
    </location>
</feature>
<dbReference type="OrthoDB" id="3267855at2759"/>
<dbReference type="OMA" id="RIPNAMN"/>
<reference evidence="5" key="1">
    <citation type="journal article" date="2017" name="Nat. Ecol. Evol.">
        <title>Genome expansion and lineage-specific genetic innovations in the forest pathogenic fungi Armillaria.</title>
        <authorList>
            <person name="Sipos G."/>
            <person name="Prasanna A.N."/>
            <person name="Walter M.C."/>
            <person name="O'Connor E."/>
            <person name="Balint B."/>
            <person name="Krizsan K."/>
            <person name="Kiss B."/>
            <person name="Hess J."/>
            <person name="Varga T."/>
            <person name="Slot J."/>
            <person name="Riley R."/>
            <person name="Boka B."/>
            <person name="Rigling D."/>
            <person name="Barry K."/>
            <person name="Lee J."/>
            <person name="Mihaltcheva S."/>
            <person name="LaButti K."/>
            <person name="Lipzen A."/>
            <person name="Waldron R."/>
            <person name="Moloney N.M."/>
            <person name="Sperisen C."/>
            <person name="Kredics L."/>
            <person name="Vagvoelgyi C."/>
            <person name="Patrignani A."/>
            <person name="Fitzpatrick D."/>
            <person name="Nagy I."/>
            <person name="Doyle S."/>
            <person name="Anderson J.B."/>
            <person name="Grigoriev I.V."/>
            <person name="Gueldener U."/>
            <person name="Muensterkoetter M."/>
            <person name="Nagy L.G."/>
        </authorList>
    </citation>
    <scope>NUCLEOTIDE SEQUENCE [LARGE SCALE GENOMIC DNA]</scope>
    <source>
        <strain evidence="5">Ar21-2</strain>
    </source>
</reference>
<dbReference type="AlphaFoldDB" id="A0A2H3E7I3"/>
<feature type="domain" description="DUF6533" evidence="3">
    <location>
        <begin position="1"/>
        <end position="38"/>
    </location>
</feature>
<gene>
    <name evidence="4" type="ORF">ARMGADRAFT_919462</name>
</gene>
<name>A0A2H3E7I3_ARMGA</name>
<dbReference type="InterPro" id="IPR045340">
    <property type="entry name" value="DUF6533"/>
</dbReference>
<dbReference type="Proteomes" id="UP000217790">
    <property type="component" value="Unassembled WGS sequence"/>
</dbReference>
<feature type="non-terminal residue" evidence="4">
    <location>
        <position position="1"/>
    </location>
</feature>
<keyword evidence="2" id="KW-0812">Transmembrane</keyword>